<evidence type="ECO:0000256" key="3">
    <source>
        <dbReference type="ARBA" id="ARBA00023004"/>
    </source>
</evidence>
<keyword evidence="3" id="KW-0408">Iron</keyword>
<feature type="domain" description="4Fe-4S ferredoxin-type" evidence="6">
    <location>
        <begin position="49"/>
        <end position="78"/>
    </location>
</feature>
<dbReference type="InterPro" id="IPR017900">
    <property type="entry name" value="4Fe4S_Fe_S_CS"/>
</dbReference>
<dbReference type="PANTHER" id="PTHR43177">
    <property type="entry name" value="PROTEIN NRFC"/>
    <property type="match status" value="1"/>
</dbReference>
<gene>
    <name evidence="7" type="ORF">SAMN05660835_01325</name>
</gene>
<dbReference type="EMBL" id="FMYU01000008">
    <property type="protein sequence ID" value="SDC75231.1"/>
    <property type="molecule type" value="Genomic_DNA"/>
</dbReference>
<keyword evidence="5" id="KW-1133">Transmembrane helix</keyword>
<dbReference type="Pfam" id="PF12797">
    <property type="entry name" value="Fer4_2"/>
    <property type="match status" value="1"/>
</dbReference>
<keyword evidence="1" id="KW-0004">4Fe-4S</keyword>
<feature type="transmembrane region" description="Helical" evidence="5">
    <location>
        <begin position="6"/>
        <end position="26"/>
    </location>
</feature>
<dbReference type="Gene3D" id="3.30.70.20">
    <property type="match status" value="2"/>
</dbReference>
<reference evidence="8" key="1">
    <citation type="submission" date="2016-10" db="EMBL/GenBank/DDBJ databases">
        <authorList>
            <person name="Varghese N."/>
            <person name="Submissions S."/>
        </authorList>
    </citation>
    <scope>NUCLEOTIDE SEQUENCE [LARGE SCALE GENOMIC DNA]</scope>
    <source>
        <strain evidence="8">DSM 8415</strain>
    </source>
</reference>
<dbReference type="SUPFAM" id="SSF54862">
    <property type="entry name" value="4Fe-4S ferredoxins"/>
    <property type="match status" value="1"/>
</dbReference>
<keyword evidence="2" id="KW-0479">Metal-binding</keyword>
<dbReference type="PANTHER" id="PTHR43177:SF3">
    <property type="entry name" value="PROTEIN NRFC HOMOLOG"/>
    <property type="match status" value="1"/>
</dbReference>
<evidence type="ECO:0000256" key="4">
    <source>
        <dbReference type="ARBA" id="ARBA00023014"/>
    </source>
</evidence>
<dbReference type="PROSITE" id="PS00198">
    <property type="entry name" value="4FE4S_FER_1"/>
    <property type="match status" value="1"/>
</dbReference>
<dbReference type="Proteomes" id="UP000199411">
    <property type="component" value="Unassembled WGS sequence"/>
</dbReference>
<dbReference type="PROSITE" id="PS51379">
    <property type="entry name" value="4FE4S_FER_2"/>
    <property type="match status" value="2"/>
</dbReference>
<sequence>MQRKDFLKGVIGSIAFLSFIPLPIVFNQKNEWSQPSPIKEGRLKKEHNYAMVIVQDRCIGCKACEVACKTTWHIPKNPQDYRTKVLYIGKAQSDSYKMNWLPILCNQCDNPPCVWVCPTGASYKRKSDGIVLVDFDKCIGCKACMEACPYDARYYNEELSSVDKCTFCLPRLEKGLPPACVEACPMHARNFGDLNDKESIVSRLLKEATSYHVLKQTDGTLPNVYYTQDIPT</sequence>
<dbReference type="InterPro" id="IPR050954">
    <property type="entry name" value="ET_IronSulfur_Cluster-Binding"/>
</dbReference>
<keyword evidence="8" id="KW-1185">Reference proteome</keyword>
<dbReference type="CDD" id="cd10551">
    <property type="entry name" value="PsrB"/>
    <property type="match status" value="1"/>
</dbReference>
<proteinExistence type="predicted"/>
<evidence type="ECO:0000313" key="7">
    <source>
        <dbReference type="EMBL" id="SDC75231.1"/>
    </source>
</evidence>
<dbReference type="Pfam" id="PF13247">
    <property type="entry name" value="Fer4_11"/>
    <property type="match status" value="1"/>
</dbReference>
<name>A0A1G6P5J1_9BACT</name>
<dbReference type="GO" id="GO:0051539">
    <property type="term" value="F:4 iron, 4 sulfur cluster binding"/>
    <property type="evidence" value="ECO:0007669"/>
    <property type="project" value="UniProtKB-KW"/>
</dbReference>
<feature type="domain" description="4Fe-4S ferredoxin-type" evidence="6">
    <location>
        <begin position="129"/>
        <end position="158"/>
    </location>
</feature>
<keyword evidence="5" id="KW-0472">Membrane</keyword>
<evidence type="ECO:0000259" key="6">
    <source>
        <dbReference type="PROSITE" id="PS51379"/>
    </source>
</evidence>
<organism evidence="7 8">
    <name type="scientific">Desulfurella multipotens</name>
    <dbReference type="NCBI Taxonomy" id="79269"/>
    <lineage>
        <taxon>Bacteria</taxon>
        <taxon>Pseudomonadati</taxon>
        <taxon>Campylobacterota</taxon>
        <taxon>Desulfurellia</taxon>
        <taxon>Desulfurellales</taxon>
        <taxon>Desulfurellaceae</taxon>
        <taxon>Desulfurella</taxon>
    </lineage>
</organism>
<evidence type="ECO:0000256" key="5">
    <source>
        <dbReference type="SAM" id="Phobius"/>
    </source>
</evidence>
<protein>
    <submittedName>
        <fullName evidence="7">Tetrathionate reductase subunit B</fullName>
    </submittedName>
</protein>
<dbReference type="RefSeq" id="WP_216818754.1">
    <property type="nucleotide sequence ID" value="NZ_FMYU01000008.1"/>
</dbReference>
<evidence type="ECO:0000256" key="2">
    <source>
        <dbReference type="ARBA" id="ARBA00022723"/>
    </source>
</evidence>
<dbReference type="AlphaFoldDB" id="A0A1G6P5J1"/>
<evidence type="ECO:0000313" key="8">
    <source>
        <dbReference type="Proteomes" id="UP000199411"/>
    </source>
</evidence>
<dbReference type="GO" id="GO:0046872">
    <property type="term" value="F:metal ion binding"/>
    <property type="evidence" value="ECO:0007669"/>
    <property type="project" value="UniProtKB-KW"/>
</dbReference>
<accession>A0A1G6P5J1</accession>
<dbReference type="InterPro" id="IPR017896">
    <property type="entry name" value="4Fe4S_Fe-S-bd"/>
</dbReference>
<keyword evidence="5" id="KW-0812">Transmembrane</keyword>
<keyword evidence="4" id="KW-0411">Iron-sulfur</keyword>
<evidence type="ECO:0000256" key="1">
    <source>
        <dbReference type="ARBA" id="ARBA00022485"/>
    </source>
</evidence>